<name>A0A066TYG0_9PSEU</name>
<keyword evidence="2" id="KW-1185">Reference proteome</keyword>
<evidence type="ECO:0000313" key="2">
    <source>
        <dbReference type="Proteomes" id="UP000027345"/>
    </source>
</evidence>
<accession>A0A066TYG0</accession>
<dbReference type="Proteomes" id="UP000027345">
    <property type="component" value="Unassembled WGS sequence"/>
</dbReference>
<dbReference type="AlphaFoldDB" id="A0A066TYG0"/>
<gene>
    <name evidence="1" type="ORF">DV20_21545</name>
</gene>
<dbReference type="eggNOG" id="COG1102">
    <property type="taxonomic scope" value="Bacteria"/>
</dbReference>
<dbReference type="RefSeq" id="WP_043782904.1">
    <property type="nucleotide sequence ID" value="NZ_JMQI01000045.1"/>
</dbReference>
<reference evidence="1 2" key="1">
    <citation type="submission" date="2014-05" db="EMBL/GenBank/DDBJ databases">
        <title>Draft genome sequence of Amycolatopsis rifamycinica DSM 46095.</title>
        <authorList>
            <person name="Lal R."/>
            <person name="Saxena A."/>
            <person name="Kumari R."/>
            <person name="Mukherjee U."/>
            <person name="Singh P."/>
            <person name="Sangwan N."/>
            <person name="Mahato N.K."/>
        </authorList>
    </citation>
    <scope>NUCLEOTIDE SEQUENCE [LARGE SCALE GENOMIC DNA]</scope>
    <source>
        <strain evidence="1 2">DSM 46095</strain>
    </source>
</reference>
<dbReference type="SUPFAM" id="SSF52540">
    <property type="entry name" value="P-loop containing nucleoside triphosphate hydrolases"/>
    <property type="match status" value="1"/>
</dbReference>
<dbReference type="STRING" id="287986.DV20_21545"/>
<evidence type="ECO:0000313" key="1">
    <source>
        <dbReference type="EMBL" id="KDN20196.1"/>
    </source>
</evidence>
<dbReference type="EMBL" id="JMQI01000045">
    <property type="protein sequence ID" value="KDN20196.1"/>
    <property type="molecule type" value="Genomic_DNA"/>
</dbReference>
<dbReference type="OrthoDB" id="3213334at2"/>
<dbReference type="InterPro" id="IPR027417">
    <property type="entry name" value="P-loop_NTPase"/>
</dbReference>
<comment type="caution">
    <text evidence="1">The sequence shown here is derived from an EMBL/GenBank/DDBJ whole genome shotgun (WGS) entry which is preliminary data.</text>
</comment>
<dbReference type="Gene3D" id="3.40.50.300">
    <property type="entry name" value="P-loop containing nucleotide triphosphate hydrolases"/>
    <property type="match status" value="1"/>
</dbReference>
<organism evidence="1 2">
    <name type="scientific">Amycolatopsis rifamycinica</name>
    <dbReference type="NCBI Taxonomy" id="287986"/>
    <lineage>
        <taxon>Bacteria</taxon>
        <taxon>Bacillati</taxon>
        <taxon>Actinomycetota</taxon>
        <taxon>Actinomycetes</taxon>
        <taxon>Pseudonocardiales</taxon>
        <taxon>Pseudonocardiaceae</taxon>
        <taxon>Amycolatopsis</taxon>
    </lineage>
</organism>
<sequence>MARKNKVLISGWTAAGKTTHARLAAAELGWTYLDMSPVMKELTAVNGSRDWTPEQDDIRRRNRAIDIEADRRMLEMVSSGSSIIVDAWLQPWLYRSASAVRLWLGSSRTARTRKCAVSGLRHHEHLSGRQAAKVIRRKDGFARRQFARLYGIRFGYDPTLFDLHIDNSAYIAETSIAASDAGIREFQPVLMRRLEALLEAGSRR</sequence>
<evidence type="ECO:0008006" key="3">
    <source>
        <dbReference type="Google" id="ProtNLM"/>
    </source>
</evidence>
<proteinExistence type="predicted"/>
<protein>
    <recommendedName>
        <fullName evidence="3">Cytidylate kinase</fullName>
    </recommendedName>
</protein>